<protein>
    <submittedName>
        <fullName evidence="2">DUF2268 domain-containing putative Zn-dependent protease</fullName>
    </submittedName>
</protein>
<gene>
    <name evidence="2" type="ORF">Q3C12_22055</name>
</gene>
<accession>A0ABT8VFF0</accession>
<keyword evidence="3" id="KW-1185">Reference proteome</keyword>
<evidence type="ECO:0000259" key="1">
    <source>
        <dbReference type="Pfam" id="PF10026"/>
    </source>
</evidence>
<keyword evidence="2" id="KW-0645">Protease</keyword>
<comment type="caution">
    <text evidence="2">The sequence shown here is derived from an EMBL/GenBank/DDBJ whole genome shotgun (WGS) entry which is preliminary data.</text>
</comment>
<dbReference type="Pfam" id="PF10026">
    <property type="entry name" value="DUF2268"/>
    <property type="match status" value="1"/>
</dbReference>
<keyword evidence="2" id="KW-0378">Hydrolase</keyword>
<dbReference type="GO" id="GO:0008233">
    <property type="term" value="F:peptidase activity"/>
    <property type="evidence" value="ECO:0007669"/>
    <property type="project" value="UniProtKB-KW"/>
</dbReference>
<dbReference type="RefSeq" id="WP_302879884.1">
    <property type="nucleotide sequence ID" value="NZ_JARLKN010000076.1"/>
</dbReference>
<reference evidence="2" key="1">
    <citation type="submission" date="2023-07" db="EMBL/GenBank/DDBJ databases">
        <authorList>
            <person name="Aktuganov G."/>
            <person name="Boyko T."/>
            <person name="Delegan Y."/>
            <person name="Galimzianova N."/>
            <person name="Gilvanova E."/>
            <person name="Korobov V."/>
            <person name="Kuzmina L."/>
            <person name="Melentiev A."/>
            <person name="Milman P."/>
            <person name="Ryabova A."/>
            <person name="Stupak E."/>
            <person name="Yasakov T."/>
            <person name="Zharikova N."/>
            <person name="Zhurenko E."/>
        </authorList>
    </citation>
    <scope>NUCLEOTIDE SEQUENCE</scope>
    <source>
        <strain evidence="2">IB-739</strain>
    </source>
</reference>
<name>A0ABT8VFF0_9BACL</name>
<feature type="domain" description="DUF2268" evidence="1">
    <location>
        <begin position="6"/>
        <end position="41"/>
    </location>
</feature>
<dbReference type="Proteomes" id="UP001168883">
    <property type="component" value="Unassembled WGS sequence"/>
</dbReference>
<dbReference type="GO" id="GO:0006508">
    <property type="term" value="P:proteolysis"/>
    <property type="evidence" value="ECO:0007669"/>
    <property type="project" value="UniProtKB-KW"/>
</dbReference>
<dbReference type="InterPro" id="IPR018728">
    <property type="entry name" value="DUF2268"/>
</dbReference>
<proteinExistence type="predicted"/>
<evidence type="ECO:0000313" key="3">
    <source>
        <dbReference type="Proteomes" id="UP001168883"/>
    </source>
</evidence>
<sequence length="46" mass="5112">MHMIIYAAGYAVGYHTVQQFLKNSGATIYEATRLTTTEIIDGSQVF</sequence>
<evidence type="ECO:0000313" key="2">
    <source>
        <dbReference type="EMBL" id="MDO3679700.1"/>
    </source>
</evidence>
<organism evidence="2 3">
    <name type="scientific">Paenibacillus ehimensis</name>
    <dbReference type="NCBI Taxonomy" id="79264"/>
    <lineage>
        <taxon>Bacteria</taxon>
        <taxon>Bacillati</taxon>
        <taxon>Bacillota</taxon>
        <taxon>Bacilli</taxon>
        <taxon>Bacillales</taxon>
        <taxon>Paenibacillaceae</taxon>
        <taxon>Paenibacillus</taxon>
    </lineage>
</organism>
<dbReference type="EMBL" id="JAUMKJ010000030">
    <property type="protein sequence ID" value="MDO3679700.1"/>
    <property type="molecule type" value="Genomic_DNA"/>
</dbReference>